<keyword evidence="1" id="KW-0342">GTP-binding</keyword>
<evidence type="ECO:0000256" key="1">
    <source>
        <dbReference type="RuleBase" id="RU004560"/>
    </source>
</evidence>
<dbReference type="AlphaFoldDB" id="A0A9P6TWL7"/>
<protein>
    <recommendedName>
        <fullName evidence="3">Septin-type G domain-containing protein</fullName>
    </recommendedName>
</protein>
<dbReference type="InterPro" id="IPR027417">
    <property type="entry name" value="P-loop_NTPase"/>
</dbReference>
<dbReference type="Gene3D" id="3.40.50.300">
    <property type="entry name" value="P-loop containing nucleotide triphosphate hydrolases"/>
    <property type="match status" value="1"/>
</dbReference>
<dbReference type="Proteomes" id="UP000807716">
    <property type="component" value="Unassembled WGS sequence"/>
</dbReference>
<feature type="compositionally biased region" description="Low complexity" evidence="2">
    <location>
        <begin position="300"/>
        <end position="328"/>
    </location>
</feature>
<evidence type="ECO:0000259" key="3">
    <source>
        <dbReference type="PROSITE" id="PS51719"/>
    </source>
</evidence>
<dbReference type="EMBL" id="JAAAJB010000956">
    <property type="protein sequence ID" value="KAG0249697.1"/>
    <property type="molecule type" value="Genomic_DNA"/>
</dbReference>
<evidence type="ECO:0000256" key="2">
    <source>
        <dbReference type="SAM" id="MobiDB-lite"/>
    </source>
</evidence>
<comment type="caution">
    <text evidence="4">The sequence shown here is derived from an EMBL/GenBank/DDBJ whole genome shotgun (WGS) entry which is preliminary data.</text>
</comment>
<reference evidence="4" key="1">
    <citation type="journal article" date="2020" name="Fungal Divers.">
        <title>Resolving the Mortierellaceae phylogeny through synthesis of multi-gene phylogenetics and phylogenomics.</title>
        <authorList>
            <person name="Vandepol N."/>
            <person name="Liber J."/>
            <person name="Desiro A."/>
            <person name="Na H."/>
            <person name="Kennedy M."/>
            <person name="Barry K."/>
            <person name="Grigoriev I.V."/>
            <person name="Miller A.N."/>
            <person name="O'Donnell K."/>
            <person name="Stajich J.E."/>
            <person name="Bonito G."/>
        </authorList>
    </citation>
    <scope>NUCLEOTIDE SEQUENCE</scope>
    <source>
        <strain evidence="4">BC1065</strain>
    </source>
</reference>
<evidence type="ECO:0000313" key="5">
    <source>
        <dbReference type="Proteomes" id="UP000807716"/>
    </source>
</evidence>
<comment type="similarity">
    <text evidence="1">Belongs to the TRAFAC class TrmE-Era-EngA-EngB-Septin-like GTPase superfamily. Septin GTPase family.</text>
</comment>
<dbReference type="InterPro" id="IPR030379">
    <property type="entry name" value="G_SEPTIN_dom"/>
</dbReference>
<name>A0A9P6TWL7_9FUNG</name>
<dbReference type="Pfam" id="PF00735">
    <property type="entry name" value="Septin"/>
    <property type="match status" value="1"/>
</dbReference>
<gene>
    <name evidence="4" type="ORF">DFQ27_009845</name>
</gene>
<dbReference type="SUPFAM" id="SSF52540">
    <property type="entry name" value="P-loop containing nucleoside triphosphate hydrolases"/>
    <property type="match status" value="1"/>
</dbReference>
<evidence type="ECO:0000313" key="4">
    <source>
        <dbReference type="EMBL" id="KAG0249697.1"/>
    </source>
</evidence>
<proteinExistence type="inferred from homology"/>
<dbReference type="GO" id="GO:0005525">
    <property type="term" value="F:GTP binding"/>
    <property type="evidence" value="ECO:0007669"/>
    <property type="project" value="UniProtKB-KW"/>
</dbReference>
<accession>A0A9P6TWL7</accession>
<dbReference type="OrthoDB" id="5340910at2759"/>
<dbReference type="PANTHER" id="PTHR18884">
    <property type="entry name" value="SEPTIN"/>
    <property type="match status" value="1"/>
</dbReference>
<feature type="region of interest" description="Disordered" evidence="2">
    <location>
        <begin position="298"/>
        <end position="343"/>
    </location>
</feature>
<sequence>MSQHRLNPFAGQNIGYFRLSVVGDSGVGKTSFARQFIETLPEIISHDWESIDPNTEEYMPTNDLVEKFSSTMMEIPWDNMDADEEVPARNLVFLDTPGYGSVVDAQTNFDLVSRYMTQTFEEKNAKISPFIEVSNGELMRSLVTGVGAHKFIDLCFYLIVHRLKPIDVEYMRVISEKCNVVPVICKVDTQSKQDVFDLKAQVLKTLKDAGVSIYTFRIDHDRLVAMAEAGEQGGPPFAVSNVRREVHPDDEGDRVPFTAAENELPLLRKLVLETQITNIRQFTVKKFINWRKKHEVQNHQQQQQQQSSPYLAQTHMQAYQQQTSQQQAPMKHLQHQFQQQVIR</sequence>
<feature type="domain" description="Septin-type G" evidence="3">
    <location>
        <begin position="13"/>
        <end position="338"/>
    </location>
</feature>
<organism evidence="4 5">
    <name type="scientific">Actinomortierella ambigua</name>
    <dbReference type="NCBI Taxonomy" id="1343610"/>
    <lineage>
        <taxon>Eukaryota</taxon>
        <taxon>Fungi</taxon>
        <taxon>Fungi incertae sedis</taxon>
        <taxon>Mucoromycota</taxon>
        <taxon>Mortierellomycotina</taxon>
        <taxon>Mortierellomycetes</taxon>
        <taxon>Mortierellales</taxon>
        <taxon>Mortierellaceae</taxon>
        <taxon>Actinomortierella</taxon>
    </lineage>
</organism>
<keyword evidence="5" id="KW-1185">Reference proteome</keyword>
<dbReference type="PROSITE" id="PS51719">
    <property type="entry name" value="G_SEPTIN"/>
    <property type="match status" value="1"/>
</dbReference>
<keyword evidence="1" id="KW-0547">Nucleotide-binding</keyword>